<evidence type="ECO:0000313" key="2">
    <source>
        <dbReference type="Proteomes" id="UP000814033"/>
    </source>
</evidence>
<accession>A0ACB8RL62</accession>
<evidence type="ECO:0000313" key="1">
    <source>
        <dbReference type="EMBL" id="KAI0044527.1"/>
    </source>
</evidence>
<keyword evidence="2" id="KW-1185">Reference proteome</keyword>
<reference evidence="1" key="2">
    <citation type="journal article" date="2022" name="New Phytol.">
        <title>Evolutionary transition to the ectomycorrhizal habit in the genomes of a hyperdiverse lineage of mushroom-forming fungi.</title>
        <authorList>
            <person name="Looney B."/>
            <person name="Miyauchi S."/>
            <person name="Morin E."/>
            <person name="Drula E."/>
            <person name="Courty P.E."/>
            <person name="Kohler A."/>
            <person name="Kuo A."/>
            <person name="LaButti K."/>
            <person name="Pangilinan J."/>
            <person name="Lipzen A."/>
            <person name="Riley R."/>
            <person name="Andreopoulos W."/>
            <person name="He G."/>
            <person name="Johnson J."/>
            <person name="Nolan M."/>
            <person name="Tritt A."/>
            <person name="Barry K.W."/>
            <person name="Grigoriev I.V."/>
            <person name="Nagy L.G."/>
            <person name="Hibbett D."/>
            <person name="Henrissat B."/>
            <person name="Matheny P.B."/>
            <person name="Labbe J."/>
            <person name="Martin F.M."/>
        </authorList>
    </citation>
    <scope>NUCLEOTIDE SEQUENCE</scope>
    <source>
        <strain evidence="1">FP105234-sp</strain>
    </source>
</reference>
<proteinExistence type="predicted"/>
<organism evidence="1 2">
    <name type="scientific">Auriscalpium vulgare</name>
    <dbReference type="NCBI Taxonomy" id="40419"/>
    <lineage>
        <taxon>Eukaryota</taxon>
        <taxon>Fungi</taxon>
        <taxon>Dikarya</taxon>
        <taxon>Basidiomycota</taxon>
        <taxon>Agaricomycotina</taxon>
        <taxon>Agaricomycetes</taxon>
        <taxon>Russulales</taxon>
        <taxon>Auriscalpiaceae</taxon>
        <taxon>Auriscalpium</taxon>
    </lineage>
</organism>
<comment type="caution">
    <text evidence="1">The sequence shown here is derived from an EMBL/GenBank/DDBJ whole genome shotgun (WGS) entry which is preliminary data.</text>
</comment>
<dbReference type="EMBL" id="MU275980">
    <property type="protein sequence ID" value="KAI0044527.1"/>
    <property type="molecule type" value="Genomic_DNA"/>
</dbReference>
<protein>
    <submittedName>
        <fullName evidence="1">Uncharacterized protein</fullName>
    </submittedName>
</protein>
<reference evidence="1" key="1">
    <citation type="submission" date="2021-02" db="EMBL/GenBank/DDBJ databases">
        <authorList>
            <consortium name="DOE Joint Genome Institute"/>
            <person name="Ahrendt S."/>
            <person name="Looney B.P."/>
            <person name="Miyauchi S."/>
            <person name="Morin E."/>
            <person name="Drula E."/>
            <person name="Courty P.E."/>
            <person name="Chicoki N."/>
            <person name="Fauchery L."/>
            <person name="Kohler A."/>
            <person name="Kuo A."/>
            <person name="Labutti K."/>
            <person name="Pangilinan J."/>
            <person name="Lipzen A."/>
            <person name="Riley R."/>
            <person name="Andreopoulos W."/>
            <person name="He G."/>
            <person name="Johnson J."/>
            <person name="Barry K.W."/>
            <person name="Grigoriev I.V."/>
            <person name="Nagy L."/>
            <person name="Hibbett D."/>
            <person name="Henrissat B."/>
            <person name="Matheny P.B."/>
            <person name="Labbe J."/>
            <person name="Martin F."/>
        </authorList>
    </citation>
    <scope>NUCLEOTIDE SEQUENCE</scope>
    <source>
        <strain evidence="1">FP105234-sp</strain>
    </source>
</reference>
<sequence>MRLSPRNYSLEIVQQPEVSAEFGGQALSRLPLAPPLVAQLVVRDSRGHVVEGDPEHPYLICHLSLYTADGLTVLDAASHAGRHFPPNRLLYGNLVSSPHSLRNLQGRLGVYFLFPDVSVRAVGRYSLRLTLMRLSRHVRAPAPARRAVS</sequence>
<name>A0ACB8RL62_9AGAM</name>
<dbReference type="Proteomes" id="UP000814033">
    <property type="component" value="Unassembled WGS sequence"/>
</dbReference>
<gene>
    <name evidence="1" type="ORF">FA95DRAFT_253740</name>
</gene>